<evidence type="ECO:0000313" key="4">
    <source>
        <dbReference type="Proteomes" id="UP000004949"/>
    </source>
</evidence>
<gene>
    <name evidence="3" type="ORF">GMO_18900</name>
</gene>
<evidence type="ECO:0000256" key="1">
    <source>
        <dbReference type="SAM" id="MobiDB-lite"/>
    </source>
</evidence>
<accession>G6XK74</accession>
<comment type="caution">
    <text evidence="3">The sequence shown here is derived from an EMBL/GenBank/DDBJ whole genome shotgun (WGS) entry which is preliminary data.</text>
</comment>
<dbReference type="EMBL" id="AGQV01000006">
    <property type="protein sequence ID" value="EHH67670.1"/>
    <property type="molecule type" value="Genomic_DNA"/>
</dbReference>
<feature type="transmembrane region" description="Helical" evidence="2">
    <location>
        <begin position="63"/>
        <end position="83"/>
    </location>
</feature>
<organism evidence="3 4">
    <name type="scientific">Gluconobacter morbifer G707</name>
    <dbReference type="NCBI Taxonomy" id="1088869"/>
    <lineage>
        <taxon>Bacteria</taxon>
        <taxon>Pseudomonadati</taxon>
        <taxon>Pseudomonadota</taxon>
        <taxon>Alphaproteobacteria</taxon>
        <taxon>Acetobacterales</taxon>
        <taxon>Acetobacteraceae</taxon>
        <taxon>Gluconobacter</taxon>
    </lineage>
</organism>
<keyword evidence="2" id="KW-1133">Transmembrane helix</keyword>
<keyword evidence="4" id="KW-1185">Reference proteome</keyword>
<feature type="region of interest" description="Disordered" evidence="1">
    <location>
        <begin position="1"/>
        <end position="20"/>
    </location>
</feature>
<proteinExistence type="predicted"/>
<protein>
    <submittedName>
        <fullName evidence="3">Uncharacterized protein</fullName>
    </submittedName>
</protein>
<dbReference type="Proteomes" id="UP000004949">
    <property type="component" value="Unassembled WGS sequence"/>
</dbReference>
<feature type="compositionally biased region" description="Polar residues" evidence="1">
    <location>
        <begin position="1"/>
        <end position="10"/>
    </location>
</feature>
<name>G6XK74_9PROT</name>
<evidence type="ECO:0000256" key="2">
    <source>
        <dbReference type="SAM" id="Phobius"/>
    </source>
</evidence>
<sequence>MSSEKQTSPRQRVGLAFRHTPAGPSFGQLLRRQVSWLVPGQRPLPSRKTVCQWFYGPDDPPSLWMAILTVAGAAAAFHCVPFLSPLVTDTVRPVMNLHAMMMSIKFEGL</sequence>
<reference evidence="3 4" key="1">
    <citation type="submission" date="2011-10" db="EMBL/GenBank/DDBJ databases">
        <title>Genome sequence of Gluconobacter morbifer G707, isolated from Drosophila gut.</title>
        <authorList>
            <person name="Lee W.-J."/>
            <person name="Kim E.-K."/>
        </authorList>
    </citation>
    <scope>NUCLEOTIDE SEQUENCE [LARGE SCALE GENOMIC DNA]</scope>
    <source>
        <strain evidence="3 4">G707</strain>
    </source>
</reference>
<evidence type="ECO:0000313" key="3">
    <source>
        <dbReference type="EMBL" id="EHH67670.1"/>
    </source>
</evidence>
<keyword evidence="2" id="KW-0472">Membrane</keyword>
<keyword evidence="2" id="KW-0812">Transmembrane</keyword>
<dbReference type="AlphaFoldDB" id="G6XK74"/>